<feature type="domain" description="Deacetylase PdaC" evidence="2">
    <location>
        <begin position="96"/>
        <end position="178"/>
    </location>
</feature>
<dbReference type="Pfam" id="PF13739">
    <property type="entry name" value="PdaC"/>
    <property type="match status" value="1"/>
</dbReference>
<evidence type="ECO:0000313" key="4">
    <source>
        <dbReference type="Proteomes" id="UP000886824"/>
    </source>
</evidence>
<accession>A0A9D1Z342</accession>
<protein>
    <submittedName>
        <fullName evidence="3">DUF3298 and DUF4163 domain-containing protein</fullName>
    </submittedName>
</protein>
<feature type="domain" description="DUF3298" evidence="1">
    <location>
        <begin position="205"/>
        <end position="280"/>
    </location>
</feature>
<sequence>MHPEMERARARYHAQETPEELSLAVRAAIREGDRLRKGRRVLRRSLATALASCACFVLLVNGSPSFAQAVYEVPVLGSLARIVTVSEYTINDDERVIDVRLPALENTGHTELEQKINQEISTRIQAVIDEAEARARETKEAYVATGGDPKDYMPVIIDVDYEVKCQNEQYLSFVVNKTETRASAYTEFYTYNIDLETGRELTLRDLLGPNWMEMVNSQVAQQIAQRAQDPDNIYWTAEQGGFQGIEEDQPFYLNAEGLPVVVFEKYELGPGSMGNQEFTIDPS</sequence>
<evidence type="ECO:0000259" key="2">
    <source>
        <dbReference type="Pfam" id="PF13739"/>
    </source>
</evidence>
<evidence type="ECO:0000259" key="1">
    <source>
        <dbReference type="Pfam" id="PF11738"/>
    </source>
</evidence>
<dbReference type="InterPro" id="IPR021729">
    <property type="entry name" value="DUF3298"/>
</dbReference>
<evidence type="ECO:0000313" key="3">
    <source>
        <dbReference type="EMBL" id="HIY73038.1"/>
    </source>
</evidence>
<gene>
    <name evidence="3" type="ORF">H9826_03530</name>
</gene>
<reference evidence="3" key="1">
    <citation type="journal article" date="2021" name="PeerJ">
        <title>Extensive microbial diversity within the chicken gut microbiome revealed by metagenomics and culture.</title>
        <authorList>
            <person name="Gilroy R."/>
            <person name="Ravi A."/>
            <person name="Getino M."/>
            <person name="Pursley I."/>
            <person name="Horton D.L."/>
            <person name="Alikhan N.F."/>
            <person name="Baker D."/>
            <person name="Gharbi K."/>
            <person name="Hall N."/>
            <person name="Watson M."/>
            <person name="Adriaenssens E.M."/>
            <person name="Foster-Nyarko E."/>
            <person name="Jarju S."/>
            <person name="Secka A."/>
            <person name="Antonio M."/>
            <person name="Oren A."/>
            <person name="Chaudhuri R.R."/>
            <person name="La Ragione R."/>
            <person name="Hildebrand F."/>
            <person name="Pallen M.J."/>
        </authorList>
    </citation>
    <scope>NUCLEOTIDE SEQUENCE</scope>
    <source>
        <strain evidence="3">CHK33-7979</strain>
    </source>
</reference>
<dbReference type="Gene3D" id="3.30.565.40">
    <property type="entry name" value="Fervidobacterium nodosum Rt17-B1 like"/>
    <property type="match status" value="1"/>
</dbReference>
<proteinExistence type="predicted"/>
<dbReference type="EMBL" id="DXCX01000035">
    <property type="protein sequence ID" value="HIY73038.1"/>
    <property type="molecule type" value="Genomic_DNA"/>
</dbReference>
<dbReference type="InterPro" id="IPR037126">
    <property type="entry name" value="PdaC/RsiV-like_sf"/>
</dbReference>
<name>A0A9D1Z342_9FIRM</name>
<dbReference type="Proteomes" id="UP000886824">
    <property type="component" value="Unassembled WGS sequence"/>
</dbReference>
<organism evidence="3 4">
    <name type="scientific">Candidatus Intestinimonas merdavium</name>
    <dbReference type="NCBI Taxonomy" id="2838622"/>
    <lineage>
        <taxon>Bacteria</taxon>
        <taxon>Bacillati</taxon>
        <taxon>Bacillota</taxon>
        <taxon>Clostridia</taxon>
        <taxon>Eubacteriales</taxon>
        <taxon>Intestinimonas</taxon>
    </lineage>
</organism>
<comment type="caution">
    <text evidence="3">The sequence shown here is derived from an EMBL/GenBank/DDBJ whole genome shotgun (WGS) entry which is preliminary data.</text>
</comment>
<reference evidence="3" key="2">
    <citation type="submission" date="2021-04" db="EMBL/GenBank/DDBJ databases">
        <authorList>
            <person name="Gilroy R."/>
        </authorList>
    </citation>
    <scope>NUCLEOTIDE SEQUENCE</scope>
    <source>
        <strain evidence="3">CHK33-7979</strain>
    </source>
</reference>
<dbReference type="InterPro" id="IPR025303">
    <property type="entry name" value="PdaC"/>
</dbReference>
<dbReference type="Pfam" id="PF11738">
    <property type="entry name" value="DUF3298"/>
    <property type="match status" value="1"/>
</dbReference>
<dbReference type="AlphaFoldDB" id="A0A9D1Z342"/>
<dbReference type="Gene3D" id="3.90.640.20">
    <property type="entry name" value="Heat-shock cognate protein, ATPase"/>
    <property type="match status" value="1"/>
</dbReference>